<dbReference type="RefSeq" id="WP_146787138.1">
    <property type="nucleotide sequence ID" value="NZ_BAABIO010000001.1"/>
</dbReference>
<dbReference type="OrthoDB" id="651445at2"/>
<reference evidence="2 3" key="1">
    <citation type="journal article" date="2015" name="Int. J. Syst. Evol. Microbiol.">
        <title>Flavisolibacter ginsenosidimutans sp. nov., with ginsenoside-converting activity isolated from soil used for cultivating ginseng.</title>
        <authorList>
            <person name="Zhao Y."/>
            <person name="Liu Q."/>
            <person name="Kang M.S."/>
            <person name="Jin F."/>
            <person name="Yu H."/>
            <person name="Im W.T."/>
        </authorList>
    </citation>
    <scope>NUCLEOTIDE SEQUENCE [LARGE SCALE GENOMIC DNA]</scope>
    <source>
        <strain evidence="2 3">Gsoil 636</strain>
    </source>
</reference>
<dbReference type="EMBL" id="CP042433">
    <property type="protein sequence ID" value="QEC56436.1"/>
    <property type="molecule type" value="Genomic_DNA"/>
</dbReference>
<name>A0A5B8UJ60_9BACT</name>
<dbReference type="Gene3D" id="3.20.20.70">
    <property type="entry name" value="Aldolase class I"/>
    <property type="match status" value="1"/>
</dbReference>
<keyword evidence="3" id="KW-1185">Reference proteome</keyword>
<sequence length="260" mass="28915">MNFHLKNIPQRTTQPRTHGLTVVIDKGLSLAETRNLLSAASPYVDMVKLAYGTPLLTLGLKEKIKLYQQHNVTVFLGGIFFEAFVARNQFAAYLSFLQDYGISCTEVSDGSITITQAEKCGYIETLSKYGTVLSEVGSKDKDHKQVTPPYRWIEIINTELNAGASYVVAEGRESGTYGIYRDTAEVREGLIQEILTKIPGEKMIWEAPQKDQQLFFIKTGGANVNLANIEPQDVIPLETMRLGLRSDTFHQYLSNAGITG</sequence>
<dbReference type="InterPro" id="IPR013785">
    <property type="entry name" value="Aldolase_TIM"/>
</dbReference>
<evidence type="ECO:0000313" key="3">
    <source>
        <dbReference type="Proteomes" id="UP000321204"/>
    </source>
</evidence>
<evidence type="ECO:0000256" key="1">
    <source>
        <dbReference type="ARBA" id="ARBA00010424"/>
    </source>
</evidence>
<accession>A0A5B8UJ60</accession>
<evidence type="ECO:0000313" key="2">
    <source>
        <dbReference type="EMBL" id="QEC56436.1"/>
    </source>
</evidence>
<dbReference type="KEGG" id="fgg:FSB75_11205"/>
<dbReference type="InterPro" id="IPR003830">
    <property type="entry name" value="ComA_synth"/>
</dbReference>
<protein>
    <submittedName>
        <fullName evidence="2">Phosphosulfolactate synthase</fullName>
    </submittedName>
</protein>
<dbReference type="Proteomes" id="UP000321204">
    <property type="component" value="Chromosome"/>
</dbReference>
<gene>
    <name evidence="2" type="ORF">FSB75_11205</name>
</gene>
<organism evidence="2 3">
    <name type="scientific">Flavisolibacter ginsenosidimutans</name>
    <dbReference type="NCBI Taxonomy" id="661481"/>
    <lineage>
        <taxon>Bacteria</taxon>
        <taxon>Pseudomonadati</taxon>
        <taxon>Bacteroidota</taxon>
        <taxon>Chitinophagia</taxon>
        <taxon>Chitinophagales</taxon>
        <taxon>Chitinophagaceae</taxon>
        <taxon>Flavisolibacter</taxon>
    </lineage>
</organism>
<comment type="similarity">
    <text evidence="1">Belongs to the phosphosulfolactate synthase family.</text>
</comment>
<dbReference type="AlphaFoldDB" id="A0A5B8UJ60"/>
<dbReference type="InterPro" id="IPR036112">
    <property type="entry name" value="ComA_synth_sf"/>
</dbReference>
<dbReference type="PANTHER" id="PTHR48413:SF1">
    <property type="entry name" value="PROTEIN HEAT-STRESS-ASSOCIATED 32"/>
    <property type="match status" value="1"/>
</dbReference>
<dbReference type="PANTHER" id="PTHR48413">
    <property type="match status" value="1"/>
</dbReference>
<dbReference type="Pfam" id="PF02679">
    <property type="entry name" value="ComA"/>
    <property type="match status" value="1"/>
</dbReference>
<dbReference type="SUPFAM" id="SSF102110">
    <property type="entry name" value="(2r)-phospho-3-sulfolactate synthase ComA"/>
    <property type="match status" value="1"/>
</dbReference>
<proteinExistence type="inferred from homology"/>